<dbReference type="EMBL" id="JAAITT010000008">
    <property type="protein sequence ID" value="NSJ48589.1"/>
    <property type="molecule type" value="Genomic_DNA"/>
</dbReference>
<keyword evidence="4" id="KW-0598">Phosphotransferase system</keyword>
<feature type="modified residue" description="Phosphohistidine; by HPr" evidence="5">
    <location>
        <position position="87"/>
    </location>
</feature>
<protein>
    <submittedName>
        <fullName evidence="6">PTS lactose/cellobiose transporter subunit IIA</fullName>
    </submittedName>
</protein>
<keyword evidence="7" id="KW-1185">Reference proteome</keyword>
<gene>
    <name evidence="6" type="ORF">G5B36_07720</name>
</gene>
<evidence type="ECO:0000256" key="3">
    <source>
        <dbReference type="ARBA" id="ARBA00022679"/>
    </source>
</evidence>
<dbReference type="PANTHER" id="PTHR34382:SF7">
    <property type="entry name" value="PTS SYSTEM N,N'-DIACETYLCHITOBIOSE-SPECIFIC EIIA COMPONENT"/>
    <property type="match status" value="1"/>
</dbReference>
<dbReference type="GeneID" id="97205593"/>
<keyword evidence="3" id="KW-0808">Transferase</keyword>
<dbReference type="Gene3D" id="1.20.58.80">
    <property type="entry name" value="Phosphotransferase system, lactose/cellobiose-type IIA subunit"/>
    <property type="match status" value="1"/>
</dbReference>
<proteinExistence type="predicted"/>
<evidence type="ECO:0000313" key="6">
    <source>
        <dbReference type="EMBL" id="NSJ48589.1"/>
    </source>
</evidence>
<dbReference type="PROSITE" id="PS51095">
    <property type="entry name" value="PTS_EIIA_TYPE_3"/>
    <property type="match status" value="1"/>
</dbReference>
<evidence type="ECO:0000256" key="2">
    <source>
        <dbReference type="ARBA" id="ARBA00022597"/>
    </source>
</evidence>
<comment type="caution">
    <text evidence="6">The sequence shown here is derived from an EMBL/GenBank/DDBJ whole genome shotgun (WGS) entry which is preliminary data.</text>
</comment>
<evidence type="ECO:0000256" key="5">
    <source>
        <dbReference type="PROSITE-ProRule" id="PRU00418"/>
    </source>
</evidence>
<dbReference type="InterPro" id="IPR003188">
    <property type="entry name" value="PTS_IIA_lac/cel"/>
</dbReference>
<dbReference type="PANTHER" id="PTHR34382">
    <property type="entry name" value="PTS SYSTEM N,N'-DIACETYLCHITOBIOSE-SPECIFIC EIIA COMPONENT"/>
    <property type="match status" value="1"/>
</dbReference>
<keyword evidence="1" id="KW-0813">Transport</keyword>
<dbReference type="SUPFAM" id="SSF46973">
    <property type="entry name" value="Enzyme IIa from lactose specific PTS, IIa-lac"/>
    <property type="match status" value="1"/>
</dbReference>
<dbReference type="InterPro" id="IPR036542">
    <property type="entry name" value="PTS_IIA_lac/cel_sf"/>
</dbReference>
<dbReference type="RefSeq" id="WP_117563142.1">
    <property type="nucleotide sequence ID" value="NZ_BAABZL010000001.1"/>
</dbReference>
<dbReference type="PIRSF" id="PIRSF000699">
    <property type="entry name" value="PTS_IILac_III"/>
    <property type="match status" value="1"/>
</dbReference>
<accession>A0ABX2HGT0</accession>
<organism evidence="6 7">
    <name type="scientific">Enterocloster aldenensis</name>
    <dbReference type="NCBI Taxonomy" id="358742"/>
    <lineage>
        <taxon>Bacteria</taxon>
        <taxon>Bacillati</taxon>
        <taxon>Bacillota</taxon>
        <taxon>Clostridia</taxon>
        <taxon>Lachnospirales</taxon>
        <taxon>Lachnospiraceae</taxon>
        <taxon>Enterocloster</taxon>
    </lineage>
</organism>
<evidence type="ECO:0000256" key="1">
    <source>
        <dbReference type="ARBA" id="ARBA00022448"/>
    </source>
</evidence>
<keyword evidence="2" id="KW-0762">Sugar transport</keyword>
<evidence type="ECO:0000313" key="7">
    <source>
        <dbReference type="Proteomes" id="UP000669239"/>
    </source>
</evidence>
<dbReference type="Pfam" id="PF02255">
    <property type="entry name" value="PTS_IIA"/>
    <property type="match status" value="1"/>
</dbReference>
<name>A0ABX2HGT0_9FIRM</name>
<evidence type="ECO:0000256" key="4">
    <source>
        <dbReference type="ARBA" id="ARBA00022683"/>
    </source>
</evidence>
<sequence>MSEIMNSYEEEREKMASVAMQIVIHAGDGRNLIMEALDCTAEGKYDQAEDKLKDAKEELRQAHIFQTEIVQSEAAGKKYEYSLLFTHAQDTVMTVCTEMNLARKMITMYRELDRRLNVLEKKDGGRYD</sequence>
<reference evidence="6 7" key="1">
    <citation type="journal article" date="2020" name="Cell Host Microbe">
        <title>Functional and Genomic Variation between Human-Derived Isolates of Lachnospiraceae Reveals Inter- and Intra-Species Diversity.</title>
        <authorList>
            <person name="Sorbara M.T."/>
            <person name="Littmann E.R."/>
            <person name="Fontana E."/>
            <person name="Moody T.U."/>
            <person name="Kohout C.E."/>
            <person name="Gjonbalaj M."/>
            <person name="Eaton V."/>
            <person name="Seok R."/>
            <person name="Leiner I.M."/>
            <person name="Pamer E.G."/>
        </authorList>
    </citation>
    <scope>NUCLEOTIDE SEQUENCE [LARGE SCALE GENOMIC DNA]</scope>
    <source>
        <strain evidence="6 7">MSK.1.17</strain>
    </source>
</reference>
<dbReference type="Proteomes" id="UP000669239">
    <property type="component" value="Unassembled WGS sequence"/>
</dbReference>